<dbReference type="EMBL" id="JAFNEN010000483">
    <property type="protein sequence ID" value="KAG8182053.1"/>
    <property type="molecule type" value="Genomic_DNA"/>
</dbReference>
<keyword evidence="2" id="KW-0677">Repeat</keyword>
<feature type="region of interest" description="Disordered" evidence="6">
    <location>
        <begin position="1"/>
        <end position="31"/>
    </location>
</feature>
<dbReference type="Proteomes" id="UP000827092">
    <property type="component" value="Unassembled WGS sequence"/>
</dbReference>
<keyword evidence="3 5" id="KW-0862">Zinc</keyword>
<protein>
    <recommendedName>
        <fullName evidence="7">LIM zinc-binding domain-containing protein</fullName>
    </recommendedName>
</protein>
<gene>
    <name evidence="8" type="ORF">JTE90_013983</name>
</gene>
<dbReference type="PROSITE" id="PS00478">
    <property type="entry name" value="LIM_DOMAIN_1"/>
    <property type="match status" value="1"/>
</dbReference>
<comment type="caution">
    <text evidence="8">The sequence shown here is derived from an EMBL/GenBank/DDBJ whole genome shotgun (WGS) entry which is preliminary data.</text>
</comment>
<reference evidence="8 9" key="1">
    <citation type="journal article" date="2022" name="Nat. Ecol. Evol.">
        <title>A masculinizing supergene underlies an exaggerated male reproductive morph in a spider.</title>
        <authorList>
            <person name="Hendrickx F."/>
            <person name="De Corte Z."/>
            <person name="Sonet G."/>
            <person name="Van Belleghem S.M."/>
            <person name="Kostlbacher S."/>
            <person name="Vangestel C."/>
        </authorList>
    </citation>
    <scope>NUCLEOTIDE SEQUENCE [LARGE SCALE GENOMIC DNA]</scope>
    <source>
        <strain evidence="8">W744_W776</strain>
    </source>
</reference>
<dbReference type="PANTHER" id="PTHR45787">
    <property type="entry name" value="LD11652P"/>
    <property type="match status" value="1"/>
</dbReference>
<evidence type="ECO:0000256" key="6">
    <source>
        <dbReference type="SAM" id="MobiDB-lite"/>
    </source>
</evidence>
<evidence type="ECO:0000256" key="2">
    <source>
        <dbReference type="ARBA" id="ARBA00022737"/>
    </source>
</evidence>
<organism evidence="8 9">
    <name type="scientific">Oedothorax gibbosus</name>
    <dbReference type="NCBI Taxonomy" id="931172"/>
    <lineage>
        <taxon>Eukaryota</taxon>
        <taxon>Metazoa</taxon>
        <taxon>Ecdysozoa</taxon>
        <taxon>Arthropoda</taxon>
        <taxon>Chelicerata</taxon>
        <taxon>Arachnida</taxon>
        <taxon>Araneae</taxon>
        <taxon>Araneomorphae</taxon>
        <taxon>Entelegynae</taxon>
        <taxon>Araneoidea</taxon>
        <taxon>Linyphiidae</taxon>
        <taxon>Erigoninae</taxon>
        <taxon>Oedothorax</taxon>
    </lineage>
</organism>
<keyword evidence="9" id="KW-1185">Reference proteome</keyword>
<keyword evidence="1 5" id="KW-0479">Metal-binding</keyword>
<dbReference type="Pfam" id="PF00412">
    <property type="entry name" value="LIM"/>
    <property type="match status" value="2"/>
</dbReference>
<evidence type="ECO:0000256" key="5">
    <source>
        <dbReference type="PROSITE-ProRule" id="PRU00125"/>
    </source>
</evidence>
<dbReference type="AlphaFoldDB" id="A0AAV6UE88"/>
<feature type="domain" description="LIM zinc-binding" evidence="7">
    <location>
        <begin position="128"/>
        <end position="190"/>
    </location>
</feature>
<proteinExistence type="predicted"/>
<dbReference type="SUPFAM" id="SSF57716">
    <property type="entry name" value="Glucocorticoid receptor-like (DNA-binding domain)"/>
    <property type="match status" value="4"/>
</dbReference>
<sequence>MDMPHMVSNSPTQGVFSEDASPGTPPHGITLVPIRKKRNSNLATTESPYGNYPSDCCPTSHMSMMAAGHQGQSPHHPGDHPQHHPMMGMMQQQQHMGNMQQQQQQHQQQLQQQQQHFSPPGGGGGATRSCAGCGAKIVDRFLLHALDRYWHNGCLKCSCCQATLADIGGSCFTKGGMILCKSDYTRMFGGATCNGCGQMIMSSEYVMRSQSNIYHVKCFACVKCHNQLMTGDRYNLVNGSLLCEQDCIKMLKGTVTPATGVGGRKTKMRVNSAIKV</sequence>
<feature type="domain" description="LIM zinc-binding" evidence="7">
    <location>
        <begin position="191"/>
        <end position="254"/>
    </location>
</feature>
<evidence type="ECO:0000313" key="9">
    <source>
        <dbReference type="Proteomes" id="UP000827092"/>
    </source>
</evidence>
<evidence type="ECO:0000313" key="8">
    <source>
        <dbReference type="EMBL" id="KAG8182053.1"/>
    </source>
</evidence>
<name>A0AAV6UE88_9ARAC</name>
<dbReference type="InterPro" id="IPR050945">
    <property type="entry name" value="LMO_RBTN_TF"/>
</dbReference>
<keyword evidence="4 5" id="KW-0440">LIM domain</keyword>
<feature type="region of interest" description="Disordered" evidence="6">
    <location>
        <begin position="66"/>
        <end position="123"/>
    </location>
</feature>
<dbReference type="GO" id="GO:0046872">
    <property type="term" value="F:metal ion binding"/>
    <property type="evidence" value="ECO:0007669"/>
    <property type="project" value="UniProtKB-KW"/>
</dbReference>
<evidence type="ECO:0000256" key="4">
    <source>
        <dbReference type="ARBA" id="ARBA00023038"/>
    </source>
</evidence>
<dbReference type="PANTHER" id="PTHR45787:SF13">
    <property type="entry name" value="LD11652P"/>
    <property type="match status" value="1"/>
</dbReference>
<dbReference type="Gene3D" id="2.10.110.10">
    <property type="entry name" value="Cysteine Rich Protein"/>
    <property type="match status" value="2"/>
</dbReference>
<feature type="compositionally biased region" description="Low complexity" evidence="6">
    <location>
        <begin position="84"/>
        <end position="119"/>
    </location>
</feature>
<dbReference type="SMART" id="SM00132">
    <property type="entry name" value="LIM"/>
    <property type="match status" value="2"/>
</dbReference>
<dbReference type="FunFam" id="2.10.110.10:FF:000015">
    <property type="entry name" value="LIM domain only 3"/>
    <property type="match status" value="1"/>
</dbReference>
<evidence type="ECO:0000256" key="3">
    <source>
        <dbReference type="ARBA" id="ARBA00022833"/>
    </source>
</evidence>
<evidence type="ECO:0000259" key="7">
    <source>
        <dbReference type="PROSITE" id="PS50023"/>
    </source>
</evidence>
<dbReference type="CDD" id="cd09386">
    <property type="entry name" value="LIM1_LMO4"/>
    <property type="match status" value="1"/>
</dbReference>
<accession>A0AAV6UE88</accession>
<dbReference type="PROSITE" id="PS50023">
    <property type="entry name" value="LIM_DOMAIN_2"/>
    <property type="match status" value="2"/>
</dbReference>
<evidence type="ECO:0000256" key="1">
    <source>
        <dbReference type="ARBA" id="ARBA00022723"/>
    </source>
</evidence>
<dbReference type="InterPro" id="IPR001781">
    <property type="entry name" value="Znf_LIM"/>
</dbReference>